<dbReference type="AlphaFoldDB" id="A0A4R6K7N7"/>
<reference evidence="1 2" key="1">
    <citation type="submission" date="2019-03" db="EMBL/GenBank/DDBJ databases">
        <title>Genomic Encyclopedia of Type Strains, Phase III (KMG-III): the genomes of soil and plant-associated and newly described type strains.</title>
        <authorList>
            <person name="Whitman W."/>
        </authorList>
    </citation>
    <scope>NUCLEOTIDE SEQUENCE [LARGE SCALE GENOMIC DNA]</scope>
    <source>
        <strain evidence="1 2">VKM Ac-2527</strain>
    </source>
</reference>
<organism evidence="1 2">
    <name type="scientific">Kribbella caucasensis</name>
    <dbReference type="NCBI Taxonomy" id="2512215"/>
    <lineage>
        <taxon>Bacteria</taxon>
        <taxon>Bacillati</taxon>
        <taxon>Actinomycetota</taxon>
        <taxon>Actinomycetes</taxon>
        <taxon>Propionibacteriales</taxon>
        <taxon>Kribbellaceae</taxon>
        <taxon>Kribbella</taxon>
    </lineage>
</organism>
<dbReference type="Proteomes" id="UP000295388">
    <property type="component" value="Unassembled WGS sequence"/>
</dbReference>
<protein>
    <submittedName>
        <fullName evidence="1">Uncharacterized protein</fullName>
    </submittedName>
</protein>
<gene>
    <name evidence="1" type="ORF">EV643_115137</name>
</gene>
<evidence type="ECO:0000313" key="1">
    <source>
        <dbReference type="EMBL" id="TDO44635.1"/>
    </source>
</evidence>
<proteinExistence type="predicted"/>
<evidence type="ECO:0000313" key="2">
    <source>
        <dbReference type="Proteomes" id="UP000295388"/>
    </source>
</evidence>
<dbReference type="EMBL" id="SNWQ01000015">
    <property type="protein sequence ID" value="TDO44635.1"/>
    <property type="molecule type" value="Genomic_DNA"/>
</dbReference>
<name>A0A4R6K7N7_9ACTN</name>
<keyword evidence="2" id="KW-1185">Reference proteome</keyword>
<comment type="caution">
    <text evidence="1">The sequence shown here is derived from an EMBL/GenBank/DDBJ whole genome shotgun (WGS) entry which is preliminary data.</text>
</comment>
<accession>A0A4R6K7N7</accession>
<sequence>MLVSDGLYNRTGRLMDASEGSITKRHRMQRTG</sequence>